<feature type="compositionally biased region" description="Basic and acidic residues" evidence="1">
    <location>
        <begin position="525"/>
        <end position="548"/>
    </location>
</feature>
<feature type="region of interest" description="Disordered" evidence="1">
    <location>
        <begin position="346"/>
        <end position="382"/>
    </location>
</feature>
<dbReference type="Gene3D" id="3.30.70.1070">
    <property type="entry name" value="Sporulation related repeat"/>
    <property type="match status" value="1"/>
</dbReference>
<keyword evidence="3" id="KW-1185">Reference proteome</keyword>
<evidence type="ECO:0000313" key="3">
    <source>
        <dbReference type="Proteomes" id="UP000663929"/>
    </source>
</evidence>
<feature type="compositionally biased region" description="Low complexity" evidence="1">
    <location>
        <begin position="718"/>
        <end position="754"/>
    </location>
</feature>
<dbReference type="KEGG" id="scor:J3U87_19765"/>
<sequence length="845" mass="92220">MADSALQPFENYQLQSVMRDVWERGVTGVVSCEVKGYPKELFVRDGRVLFSTSEDPEDKLPRVLIDQERFTQEQYESVEANFREDISIGRNLVEMGLITQQELVEGAKYQVFRIFSGIVCASTGSFAVKEGDLPEGVVSLPLDFPGDFIRALLELTDRGWISRQFGDDLSFIPQTNPDKPINFEKVKVADFAQQVFGLIDGEMDGNQLAFETDIDDFMLLKFLYALKFLNYIEVEVEAGEEDLEDGDSGNVEGFADELQDALDHSQKVEMLGQASMDETMEMSVFQKTGDSDEKVEPIPGMDPTVEISRASLGTPQPESIFGDDSEEDVDEALNALDDEAELAAFEEDEPAEGEEEPGEVADLQQEEPESAFGGEEETGLDDLGELTSDILEKELEKMAHPMGMDDEAADVPIQRAEEEVEDDTNEEGFEEAEGTDEVDDRAYRRRMLVALVALFLGGLALAYTRGYLDVLLPRTDPVEVDESEDLAMLDASPGDESDPDAADVSESESTDKDPSASEETQPDAKVAHAPESDDSAKPPEPVAEKKVEEPEESAPVVAAKTEAPPELTPEPKPEPVAETTVAEVVKDDPQPPQDREEPAPVAEAPPEKRFFSPVASGWDPKTGKPVPGGAGMADAASALPAGLLDFLLPSLPEPSPHLVEPPPGDEWQALLERGDQKAREMVTPQPASVTKPPVTATVTDASRRKADASSSRKSERNTSGSVAPAGASAATEPPSQPAASPGASSRFAAMAANARTERERQRGKYTLRLYLACQEETVENAMRLAAGNDDLYLLPRDFNGRACYYVCWGVYESRFDALAHRADLPEGIVQTMEEVDVFVVGDLLR</sequence>
<dbReference type="GO" id="GO:0042834">
    <property type="term" value="F:peptidoglycan binding"/>
    <property type="evidence" value="ECO:0007669"/>
    <property type="project" value="InterPro"/>
</dbReference>
<protein>
    <recommendedName>
        <fullName evidence="4">DUF4388 domain-containing protein</fullName>
    </recommendedName>
</protein>
<evidence type="ECO:0008006" key="4">
    <source>
        <dbReference type="Google" id="ProtNLM"/>
    </source>
</evidence>
<dbReference type="AlphaFoldDB" id="A0A8A4TGC0"/>
<proteinExistence type="predicted"/>
<gene>
    <name evidence="2" type="ORF">J3U87_19765</name>
</gene>
<organism evidence="2 3">
    <name type="scientific">Sulfidibacter corallicola</name>
    <dbReference type="NCBI Taxonomy" id="2818388"/>
    <lineage>
        <taxon>Bacteria</taxon>
        <taxon>Pseudomonadati</taxon>
        <taxon>Acidobacteriota</taxon>
        <taxon>Holophagae</taxon>
        <taxon>Acanthopleuribacterales</taxon>
        <taxon>Acanthopleuribacteraceae</taxon>
        <taxon>Sulfidibacter</taxon>
    </lineage>
</organism>
<feature type="compositionally biased region" description="Acidic residues" evidence="1">
    <location>
        <begin position="418"/>
        <end position="439"/>
    </location>
</feature>
<feature type="region of interest" description="Disordered" evidence="1">
    <location>
        <begin position="489"/>
        <end position="633"/>
    </location>
</feature>
<feature type="region of interest" description="Disordered" evidence="1">
    <location>
        <begin position="414"/>
        <end position="441"/>
    </location>
</feature>
<dbReference type="RefSeq" id="WP_237377498.1">
    <property type="nucleotide sequence ID" value="NZ_CP071793.1"/>
</dbReference>
<feature type="region of interest" description="Disordered" evidence="1">
    <location>
        <begin position="285"/>
        <end position="326"/>
    </location>
</feature>
<dbReference type="InterPro" id="IPR036680">
    <property type="entry name" value="SPOR-like_sf"/>
</dbReference>
<feature type="compositionally biased region" description="Basic and acidic residues" evidence="1">
    <location>
        <begin position="701"/>
        <end position="716"/>
    </location>
</feature>
<accession>A0A8A4TGC0</accession>
<feature type="compositionally biased region" description="Acidic residues" evidence="1">
    <location>
        <begin position="489"/>
        <end position="508"/>
    </location>
</feature>
<name>A0A8A4TGC0_SULCO</name>
<feature type="region of interest" description="Disordered" evidence="1">
    <location>
        <begin position="650"/>
        <end position="755"/>
    </location>
</feature>
<dbReference type="Proteomes" id="UP000663929">
    <property type="component" value="Chromosome"/>
</dbReference>
<dbReference type="EMBL" id="CP071793">
    <property type="protein sequence ID" value="QTD47831.1"/>
    <property type="molecule type" value="Genomic_DNA"/>
</dbReference>
<feature type="compositionally biased region" description="Basic and acidic residues" evidence="1">
    <location>
        <begin position="584"/>
        <end position="598"/>
    </location>
</feature>
<evidence type="ECO:0000313" key="2">
    <source>
        <dbReference type="EMBL" id="QTD47831.1"/>
    </source>
</evidence>
<feature type="compositionally biased region" description="Low complexity" evidence="1">
    <location>
        <begin position="553"/>
        <end position="565"/>
    </location>
</feature>
<reference evidence="2" key="1">
    <citation type="submission" date="2021-03" db="EMBL/GenBank/DDBJ databases">
        <title>Acanthopleuribacteraceae sp. M133.</title>
        <authorList>
            <person name="Wang G."/>
        </authorList>
    </citation>
    <scope>NUCLEOTIDE SEQUENCE</scope>
    <source>
        <strain evidence="2">M133</strain>
    </source>
</reference>
<evidence type="ECO:0000256" key="1">
    <source>
        <dbReference type="SAM" id="MobiDB-lite"/>
    </source>
</evidence>
<feature type="compositionally biased region" description="Pro residues" evidence="1">
    <location>
        <begin position="651"/>
        <end position="664"/>
    </location>
</feature>